<proteinExistence type="inferred from homology"/>
<dbReference type="SUPFAM" id="SSF48264">
    <property type="entry name" value="Cytochrome P450"/>
    <property type="match status" value="1"/>
</dbReference>
<dbReference type="Gene3D" id="1.10.630.10">
    <property type="entry name" value="Cytochrome P450"/>
    <property type="match status" value="1"/>
</dbReference>
<evidence type="ECO:0000256" key="8">
    <source>
        <dbReference type="RuleBase" id="RU000461"/>
    </source>
</evidence>
<sequence>MAETRTTAFDLNDPAVIADPYPHYARLREEAPVHHCPDPDLWILSRYDDVLTALRDTTRFSSNLGAAEAFSGNPFNPRMSPPRWLTWPVERLLPTETLLTSDPPVHTRLRKKVNRAFAPRRIAALETRIRALTDDLADALCAHAARGEPVDVVHDLAGPLPTIVIAELMGIPPEHRDAFKRWSDDLIDGLLTGGSTFRMLRSAFAITRYFARTVRRRRRKPGDDLISLLVTPDADGALTTLELILFCVLLLVGGNETTTNLIANAMDTLLDHPESWHRLTADPTQATLAVEETLRYQSPAQALLRVTTTNVALQGITIPTGSRVLPLIGSAHRDPRHWQAPDTFELDRKTNGHLAFGTGIHYCIANALARLEARIALETLARRTPGLTRAGTPTRIPSPVLRGLRTLPVAVEP</sequence>
<keyword evidence="5 8" id="KW-0560">Oxidoreductase</keyword>
<dbReference type="InterPro" id="IPR002397">
    <property type="entry name" value="Cyt_P450_B"/>
</dbReference>
<evidence type="ECO:0000256" key="4">
    <source>
        <dbReference type="ARBA" id="ARBA00022723"/>
    </source>
</evidence>
<dbReference type="GO" id="GO:0005506">
    <property type="term" value="F:iron ion binding"/>
    <property type="evidence" value="ECO:0007669"/>
    <property type="project" value="InterPro"/>
</dbReference>
<dbReference type="InterPro" id="IPR017972">
    <property type="entry name" value="Cyt_P450_CS"/>
</dbReference>
<dbReference type="KEGG" id="nhu:H0264_33460"/>
<dbReference type="PANTHER" id="PTHR46696">
    <property type="entry name" value="P450, PUTATIVE (EUROFUNG)-RELATED"/>
    <property type="match status" value="1"/>
</dbReference>
<dbReference type="GO" id="GO:0006707">
    <property type="term" value="P:cholesterol catabolic process"/>
    <property type="evidence" value="ECO:0007669"/>
    <property type="project" value="TreeGrafter"/>
</dbReference>
<dbReference type="PROSITE" id="PS00086">
    <property type="entry name" value="CYTOCHROME_P450"/>
    <property type="match status" value="1"/>
</dbReference>
<evidence type="ECO:0000256" key="1">
    <source>
        <dbReference type="ARBA" id="ARBA00001971"/>
    </source>
</evidence>
<dbReference type="Proteomes" id="UP000515512">
    <property type="component" value="Chromosome"/>
</dbReference>
<keyword evidence="4 8" id="KW-0479">Metal-binding</keyword>
<organism evidence="9 10">
    <name type="scientific">Nocardia huaxiensis</name>
    <dbReference type="NCBI Taxonomy" id="2755382"/>
    <lineage>
        <taxon>Bacteria</taxon>
        <taxon>Bacillati</taxon>
        <taxon>Actinomycetota</taxon>
        <taxon>Actinomycetes</taxon>
        <taxon>Mycobacteriales</taxon>
        <taxon>Nocardiaceae</taxon>
        <taxon>Nocardia</taxon>
    </lineage>
</organism>
<comment type="cofactor">
    <cofactor evidence="1">
        <name>heme</name>
        <dbReference type="ChEBI" id="CHEBI:30413"/>
    </cofactor>
</comment>
<dbReference type="AlphaFoldDB" id="A0A7D6ZNZ7"/>
<name>A0A7D6ZNZ7_9NOCA</name>
<dbReference type="GO" id="GO:0036199">
    <property type="term" value="F:cholest-4-en-3-one 26-monooxygenase activity"/>
    <property type="evidence" value="ECO:0007669"/>
    <property type="project" value="TreeGrafter"/>
</dbReference>
<dbReference type="InterPro" id="IPR036396">
    <property type="entry name" value="Cyt_P450_sf"/>
</dbReference>
<keyword evidence="10" id="KW-1185">Reference proteome</keyword>
<keyword evidence="7 8" id="KW-0503">Monooxygenase</keyword>
<evidence type="ECO:0000256" key="2">
    <source>
        <dbReference type="ARBA" id="ARBA00010617"/>
    </source>
</evidence>
<evidence type="ECO:0000256" key="3">
    <source>
        <dbReference type="ARBA" id="ARBA00022617"/>
    </source>
</evidence>
<accession>A0A7D6ZNZ7</accession>
<dbReference type="InterPro" id="IPR001128">
    <property type="entry name" value="Cyt_P450"/>
</dbReference>
<evidence type="ECO:0000313" key="10">
    <source>
        <dbReference type="Proteomes" id="UP000515512"/>
    </source>
</evidence>
<evidence type="ECO:0000256" key="5">
    <source>
        <dbReference type="ARBA" id="ARBA00023002"/>
    </source>
</evidence>
<dbReference type="RefSeq" id="WP_181581244.1">
    <property type="nucleotide sequence ID" value="NZ_CP059399.1"/>
</dbReference>
<gene>
    <name evidence="9" type="ORF">H0264_33460</name>
</gene>
<keyword evidence="3 8" id="KW-0349">Heme</keyword>
<dbReference type="GO" id="GO:0020037">
    <property type="term" value="F:heme binding"/>
    <property type="evidence" value="ECO:0007669"/>
    <property type="project" value="InterPro"/>
</dbReference>
<comment type="similarity">
    <text evidence="2 8">Belongs to the cytochrome P450 family.</text>
</comment>
<dbReference type="Pfam" id="PF00067">
    <property type="entry name" value="p450"/>
    <property type="match status" value="1"/>
</dbReference>
<dbReference type="PANTHER" id="PTHR46696:SF4">
    <property type="entry name" value="BIOTIN BIOSYNTHESIS CYTOCHROME P450"/>
    <property type="match status" value="1"/>
</dbReference>
<keyword evidence="6 8" id="KW-0408">Iron</keyword>
<dbReference type="GO" id="GO:0008395">
    <property type="term" value="F:steroid hydroxylase activity"/>
    <property type="evidence" value="ECO:0007669"/>
    <property type="project" value="TreeGrafter"/>
</dbReference>
<dbReference type="FunFam" id="1.10.630.10:FF:000018">
    <property type="entry name" value="Cytochrome P450 monooxygenase"/>
    <property type="match status" value="1"/>
</dbReference>
<dbReference type="EMBL" id="CP059399">
    <property type="protein sequence ID" value="QLY30045.1"/>
    <property type="molecule type" value="Genomic_DNA"/>
</dbReference>
<reference evidence="9 10" key="1">
    <citation type="submission" date="2020-07" db="EMBL/GenBank/DDBJ databases">
        <authorList>
            <person name="Zhuang K."/>
            <person name="Ran Y."/>
        </authorList>
    </citation>
    <scope>NUCLEOTIDE SEQUENCE [LARGE SCALE GENOMIC DNA]</scope>
    <source>
        <strain evidence="9 10">WCH-YHL-001</strain>
    </source>
</reference>
<protein>
    <submittedName>
        <fullName evidence="9">Cytochrome P450</fullName>
    </submittedName>
</protein>
<evidence type="ECO:0000313" key="9">
    <source>
        <dbReference type="EMBL" id="QLY30045.1"/>
    </source>
</evidence>
<evidence type="ECO:0000256" key="6">
    <source>
        <dbReference type="ARBA" id="ARBA00023004"/>
    </source>
</evidence>
<evidence type="ECO:0000256" key="7">
    <source>
        <dbReference type="ARBA" id="ARBA00023033"/>
    </source>
</evidence>
<dbReference type="PRINTS" id="PR00359">
    <property type="entry name" value="BP450"/>
</dbReference>